<accession>A0AAN7DQR5</accession>
<dbReference type="Proteomes" id="UP001304243">
    <property type="component" value="Unassembled WGS sequence"/>
</dbReference>
<dbReference type="RefSeq" id="XP_064687749.1">
    <property type="nucleotide sequence ID" value="XM_064823425.1"/>
</dbReference>
<proteinExistence type="predicted"/>
<reference evidence="2 3" key="1">
    <citation type="submission" date="2022-11" db="EMBL/GenBank/DDBJ databases">
        <title>Mucor velutinosus strain NIH1002 WGS.</title>
        <authorList>
            <person name="Subramanian P."/>
            <person name="Mullikin J.C."/>
            <person name="Segre J.A."/>
            <person name="Zelazny A.M."/>
        </authorList>
    </citation>
    <scope>NUCLEOTIDE SEQUENCE [LARGE SCALE GENOMIC DNA]</scope>
    <source>
        <strain evidence="2 3">NIH1002</strain>
    </source>
</reference>
<name>A0AAN7DQR5_9FUNG</name>
<dbReference type="EMBL" id="JASEJX010000007">
    <property type="protein sequence ID" value="KAK4521083.1"/>
    <property type="molecule type" value="Genomic_DNA"/>
</dbReference>
<protein>
    <submittedName>
        <fullName evidence="2">Uncharacterized protein</fullName>
    </submittedName>
</protein>
<evidence type="ECO:0000256" key="1">
    <source>
        <dbReference type="SAM" id="SignalP"/>
    </source>
</evidence>
<evidence type="ECO:0000313" key="2">
    <source>
        <dbReference type="EMBL" id="KAK4521083.1"/>
    </source>
</evidence>
<keyword evidence="1" id="KW-0732">Signal</keyword>
<sequence length="204" mass="21939">MPAVSFTFIFLGVHASASSAIVTPSVSATPIVPIVPSVLPSLFMPVAPSVSAESRLPNAPSVTTSAVPLEASVAHESNLTDATVPTEDTNDDADGAPFASTDEVELTELGTSVYNSEYQSLGMVIHLQSGSVICVRCRCAVQLGNVVGHFGRNHSLNRWIAQYNVHQQQRYGEQLDVELSQIHPEPLTIHNLEEKLRDQALRPN</sequence>
<dbReference type="AlphaFoldDB" id="A0AAN7DQR5"/>
<comment type="caution">
    <text evidence="2">The sequence shown here is derived from an EMBL/GenBank/DDBJ whole genome shotgun (WGS) entry which is preliminary data.</text>
</comment>
<keyword evidence="3" id="KW-1185">Reference proteome</keyword>
<organism evidence="2 3">
    <name type="scientific">Mucor velutinosus</name>
    <dbReference type="NCBI Taxonomy" id="708070"/>
    <lineage>
        <taxon>Eukaryota</taxon>
        <taxon>Fungi</taxon>
        <taxon>Fungi incertae sedis</taxon>
        <taxon>Mucoromycota</taxon>
        <taxon>Mucoromycotina</taxon>
        <taxon>Mucoromycetes</taxon>
        <taxon>Mucorales</taxon>
        <taxon>Mucorineae</taxon>
        <taxon>Mucoraceae</taxon>
        <taxon>Mucor</taxon>
    </lineage>
</organism>
<evidence type="ECO:0000313" key="3">
    <source>
        <dbReference type="Proteomes" id="UP001304243"/>
    </source>
</evidence>
<feature type="chain" id="PRO_5042970455" evidence="1">
    <location>
        <begin position="21"/>
        <end position="204"/>
    </location>
</feature>
<gene>
    <name evidence="2" type="ORF">ATC70_004073</name>
</gene>
<dbReference type="GeneID" id="89947775"/>
<feature type="signal peptide" evidence="1">
    <location>
        <begin position="1"/>
        <end position="20"/>
    </location>
</feature>